<dbReference type="InterPro" id="IPR036615">
    <property type="entry name" value="Mur_ligase_C_dom_sf"/>
</dbReference>
<keyword evidence="4" id="KW-0547">Nucleotide-binding</keyword>
<keyword evidence="5" id="KW-0067">ATP-binding</keyword>
<comment type="similarity">
    <text evidence="1">Belongs to the folylpolyglutamate synthase family.</text>
</comment>
<keyword evidence="6" id="KW-0460">Magnesium</keyword>
<dbReference type="OMA" id="SIHDRIC"/>
<accession>A0A139AU65</accession>
<evidence type="ECO:0000313" key="10">
    <source>
        <dbReference type="Proteomes" id="UP000070544"/>
    </source>
</evidence>
<dbReference type="EMBL" id="KQ965736">
    <property type="protein sequence ID" value="KXS20244.1"/>
    <property type="molecule type" value="Genomic_DNA"/>
</dbReference>
<evidence type="ECO:0000256" key="6">
    <source>
        <dbReference type="ARBA" id="ARBA00022842"/>
    </source>
</evidence>
<gene>
    <name evidence="9" type="ORF">M427DRAFT_152126</name>
</gene>
<evidence type="ECO:0000256" key="2">
    <source>
        <dbReference type="ARBA" id="ARBA00022598"/>
    </source>
</evidence>
<dbReference type="STRING" id="1344416.A0A139AU65"/>
<dbReference type="GO" id="GO:0004326">
    <property type="term" value="F:tetrahydrofolylpolyglutamate synthase activity"/>
    <property type="evidence" value="ECO:0007669"/>
    <property type="project" value="InterPro"/>
</dbReference>
<dbReference type="GO" id="GO:0005524">
    <property type="term" value="F:ATP binding"/>
    <property type="evidence" value="ECO:0007669"/>
    <property type="project" value="UniProtKB-KW"/>
</dbReference>
<dbReference type="NCBIfam" id="TIGR01499">
    <property type="entry name" value="folC"/>
    <property type="match status" value="1"/>
</dbReference>
<dbReference type="Gene3D" id="3.40.1190.10">
    <property type="entry name" value="Mur-like, catalytic domain"/>
    <property type="match status" value="1"/>
</dbReference>
<dbReference type="OrthoDB" id="5212574at2759"/>
<protein>
    <submittedName>
        <fullName evidence="9">Mur ligase</fullName>
    </submittedName>
</protein>
<dbReference type="AlphaFoldDB" id="A0A139AU65"/>
<evidence type="ECO:0000256" key="3">
    <source>
        <dbReference type="ARBA" id="ARBA00022723"/>
    </source>
</evidence>
<dbReference type="InterPro" id="IPR036565">
    <property type="entry name" value="Mur-like_cat_sf"/>
</dbReference>
<dbReference type="GO" id="GO:0008841">
    <property type="term" value="F:dihydrofolate synthase activity"/>
    <property type="evidence" value="ECO:0007669"/>
    <property type="project" value="TreeGrafter"/>
</dbReference>
<dbReference type="Gene3D" id="3.90.190.20">
    <property type="entry name" value="Mur ligase, C-terminal domain"/>
    <property type="match status" value="1"/>
</dbReference>
<keyword evidence="10" id="KW-1185">Reference proteome</keyword>
<dbReference type="SUPFAM" id="SSF53623">
    <property type="entry name" value="MurD-like peptide ligases, catalytic domain"/>
    <property type="match status" value="1"/>
</dbReference>
<dbReference type="GO" id="GO:0005739">
    <property type="term" value="C:mitochondrion"/>
    <property type="evidence" value="ECO:0007669"/>
    <property type="project" value="TreeGrafter"/>
</dbReference>
<dbReference type="InterPro" id="IPR001645">
    <property type="entry name" value="Folylpolyglutamate_synth"/>
</dbReference>
<sequence length="508" mass="54505">MDLGLERIRRLLVHLGSPQLAYDVIHVAGTNGKGSICASLSSVLSSLPLRVGLFTSPHLIRPSDSLRLNDRPISPSLYSSALTHVASVDARHATACTSFELATAAALHLFRTERCDVAVVEVGLGGRLDATNVFDPPSVPRVCVISAIGLDHVAQLGPTVRDIAKEKCGILKKATVAVVAPQEFPEVDEVIKEEAEKAGTELVFVKPAEWADARIQSKLSFDNAAVKRAENHNLMARPAGPDGLERRTAIPPDHPEPPRLAHLPATSRHPAVTYPVVLPGDFQLGNSAAAVWALRVLAERGSGVDLNTPTDFSNNAGTASTQQGKYSPLTDPSTLSHGLSLLQWPGRLQWLPLPRPVSQRGWILLDGAHNEQAAKAVGAFVDTLERARTLRRGGRGGVTWALALASHKPPTEVIPHLVRRGDTVHLGTFPTPEGMPWVRPHPRDALVDVIETCGATVSGEIGGWDELRDVAQKAWDDSGVCVVAGSLYWVGEVARWMEGVSKQASARE</sequence>
<dbReference type="GO" id="GO:0005829">
    <property type="term" value="C:cytosol"/>
    <property type="evidence" value="ECO:0007669"/>
    <property type="project" value="TreeGrafter"/>
</dbReference>
<dbReference type="GO" id="GO:0046872">
    <property type="term" value="F:metal ion binding"/>
    <property type="evidence" value="ECO:0007669"/>
    <property type="project" value="UniProtKB-KW"/>
</dbReference>
<evidence type="ECO:0000256" key="5">
    <source>
        <dbReference type="ARBA" id="ARBA00022840"/>
    </source>
</evidence>
<evidence type="ECO:0000256" key="1">
    <source>
        <dbReference type="ARBA" id="ARBA00008276"/>
    </source>
</evidence>
<dbReference type="UniPathway" id="UPA00850"/>
<name>A0A139AU65_GONPJ</name>
<reference evidence="9 10" key="1">
    <citation type="journal article" date="2015" name="Genome Biol. Evol.">
        <title>Phylogenomic analyses indicate that early fungi evolved digesting cell walls of algal ancestors of land plants.</title>
        <authorList>
            <person name="Chang Y."/>
            <person name="Wang S."/>
            <person name="Sekimoto S."/>
            <person name="Aerts A.L."/>
            <person name="Choi C."/>
            <person name="Clum A."/>
            <person name="LaButti K.M."/>
            <person name="Lindquist E.A."/>
            <person name="Yee Ngan C."/>
            <person name="Ohm R.A."/>
            <person name="Salamov A.A."/>
            <person name="Grigoriev I.V."/>
            <person name="Spatafora J.W."/>
            <person name="Berbee M.L."/>
        </authorList>
    </citation>
    <scope>NUCLEOTIDE SEQUENCE [LARGE SCALE GENOMIC DNA]</scope>
    <source>
        <strain evidence="9 10">JEL478</strain>
    </source>
</reference>
<evidence type="ECO:0000259" key="8">
    <source>
        <dbReference type="Pfam" id="PF08245"/>
    </source>
</evidence>
<proteinExistence type="inferred from homology"/>
<organism evidence="9 10">
    <name type="scientific">Gonapodya prolifera (strain JEL478)</name>
    <name type="common">Monoblepharis prolifera</name>
    <dbReference type="NCBI Taxonomy" id="1344416"/>
    <lineage>
        <taxon>Eukaryota</taxon>
        <taxon>Fungi</taxon>
        <taxon>Fungi incertae sedis</taxon>
        <taxon>Chytridiomycota</taxon>
        <taxon>Chytridiomycota incertae sedis</taxon>
        <taxon>Monoblepharidomycetes</taxon>
        <taxon>Monoblepharidales</taxon>
        <taxon>Gonapodyaceae</taxon>
        <taxon>Gonapodya</taxon>
    </lineage>
</organism>
<dbReference type="InterPro" id="IPR013221">
    <property type="entry name" value="Mur_ligase_cen"/>
</dbReference>
<dbReference type="Proteomes" id="UP000070544">
    <property type="component" value="Unassembled WGS sequence"/>
</dbReference>
<dbReference type="PANTHER" id="PTHR11136">
    <property type="entry name" value="FOLYLPOLYGLUTAMATE SYNTHASE-RELATED"/>
    <property type="match status" value="1"/>
</dbReference>
<dbReference type="SUPFAM" id="SSF53244">
    <property type="entry name" value="MurD-like peptide ligases, peptide-binding domain"/>
    <property type="match status" value="1"/>
</dbReference>
<keyword evidence="3" id="KW-0479">Metal-binding</keyword>
<feature type="domain" description="Mur ligase central" evidence="8">
    <location>
        <begin position="27"/>
        <end position="211"/>
    </location>
</feature>
<dbReference type="PANTHER" id="PTHR11136:SF0">
    <property type="entry name" value="DIHYDROFOLATE SYNTHETASE-RELATED"/>
    <property type="match status" value="1"/>
</dbReference>
<dbReference type="Pfam" id="PF08245">
    <property type="entry name" value="Mur_ligase_M"/>
    <property type="match status" value="1"/>
</dbReference>
<keyword evidence="2 9" id="KW-0436">Ligase</keyword>
<evidence type="ECO:0000313" key="9">
    <source>
        <dbReference type="EMBL" id="KXS20244.1"/>
    </source>
</evidence>
<evidence type="ECO:0000256" key="4">
    <source>
        <dbReference type="ARBA" id="ARBA00022741"/>
    </source>
</evidence>
<evidence type="ECO:0000256" key="7">
    <source>
        <dbReference type="SAM" id="MobiDB-lite"/>
    </source>
</evidence>
<feature type="region of interest" description="Disordered" evidence="7">
    <location>
        <begin position="308"/>
        <end position="331"/>
    </location>
</feature>